<reference evidence="1 2" key="1">
    <citation type="submission" date="2019-02" db="EMBL/GenBank/DDBJ databases">
        <title>Complete genome sequence of Burkholderia cenocepacia phage BcepSauron.</title>
        <authorList>
            <person name="Park K."/>
            <person name="Gonzalez C."/>
            <person name="Liu M."/>
            <person name="Gill J."/>
        </authorList>
    </citation>
    <scope>NUCLEOTIDE SEQUENCE [LARGE SCALE GENOMIC DNA]</scope>
</reference>
<gene>
    <name evidence="1" type="ORF">BcepSauron_025</name>
</gene>
<protein>
    <submittedName>
        <fullName evidence="1">Uncharacterized protein</fullName>
    </submittedName>
</protein>
<name>A0A482MLC0_9CAUD</name>
<dbReference type="EMBL" id="MK552141">
    <property type="protein sequence ID" value="QBQ74405.1"/>
    <property type="molecule type" value="Genomic_DNA"/>
</dbReference>
<evidence type="ECO:0000313" key="1">
    <source>
        <dbReference type="EMBL" id="QBQ74405.1"/>
    </source>
</evidence>
<organism evidence="1 2">
    <name type="scientific">Burkholderia phage BcepSauron</name>
    <dbReference type="NCBI Taxonomy" id="2530033"/>
    <lineage>
        <taxon>Viruses</taxon>
        <taxon>Duplodnaviria</taxon>
        <taxon>Heunggongvirae</taxon>
        <taxon>Uroviricota</taxon>
        <taxon>Caudoviricetes</taxon>
        <taxon>Sarumanvirus</taxon>
        <taxon>Sarumanvirus bcepsauron</taxon>
    </lineage>
</organism>
<sequence length="83" mass="8919">MTDATNTNAAQNDLTPEEIAMLRGLKARGYAVILFTADELHGMDAEDAEDRIIGLANDYVLGQFADDDSAGDDGTEHDDSDTQ</sequence>
<evidence type="ECO:0000313" key="2">
    <source>
        <dbReference type="Proteomes" id="UP000301424"/>
    </source>
</evidence>
<keyword evidence="2" id="KW-1185">Reference proteome</keyword>
<proteinExistence type="predicted"/>
<dbReference type="Proteomes" id="UP000301424">
    <property type="component" value="Segment"/>
</dbReference>
<accession>A0A482MLC0</accession>